<feature type="domain" description="Helicase ATP-binding" evidence="6">
    <location>
        <begin position="30"/>
        <end position="191"/>
    </location>
</feature>
<keyword evidence="4 5" id="KW-0694">RNA-binding</keyword>
<organism evidence="9">
    <name type="scientific">Hexamita inflata</name>
    <dbReference type="NCBI Taxonomy" id="28002"/>
    <lineage>
        <taxon>Eukaryota</taxon>
        <taxon>Metamonada</taxon>
        <taxon>Diplomonadida</taxon>
        <taxon>Hexamitidae</taxon>
        <taxon>Hexamitinae</taxon>
        <taxon>Hexamita</taxon>
    </lineage>
</organism>
<dbReference type="SMART" id="SM00490">
    <property type="entry name" value="HELICc"/>
    <property type="match status" value="1"/>
</dbReference>
<keyword evidence="9" id="KW-0648">Protein biosynthesis</keyword>
<gene>
    <name evidence="10" type="ORF">HINF_LOCUS34323</name>
    <name evidence="8" type="ORF">HINF_LOCUS37763</name>
    <name evidence="11" type="ORF">HINF_LOCUS40163</name>
    <name evidence="9" type="ORF">HINF_LOCUS43715</name>
</gene>
<dbReference type="EC" id="3.6.4.13" evidence="5"/>
<evidence type="ECO:0000313" key="11">
    <source>
        <dbReference type="EMBL" id="CAL6043619.1"/>
    </source>
</evidence>
<keyword evidence="1 5" id="KW-0547">Nucleotide-binding</keyword>
<dbReference type="InterPro" id="IPR027417">
    <property type="entry name" value="P-loop_NTPase"/>
</dbReference>
<evidence type="ECO:0000259" key="7">
    <source>
        <dbReference type="PROSITE" id="PS51194"/>
    </source>
</evidence>
<name>A0AA86QC74_9EUKA</name>
<comment type="caution">
    <text evidence="9">The sequence shown here is derived from an EMBL/GenBank/DDBJ whole genome shotgun (WGS) entry which is preliminary data.</text>
</comment>
<dbReference type="GO" id="GO:0003743">
    <property type="term" value="F:translation initiation factor activity"/>
    <property type="evidence" value="ECO:0007669"/>
    <property type="project" value="UniProtKB-KW"/>
</dbReference>
<dbReference type="EMBL" id="CAXDID020000157">
    <property type="protein sequence ID" value="CAL6043619.1"/>
    <property type="molecule type" value="Genomic_DNA"/>
</dbReference>
<evidence type="ECO:0000259" key="6">
    <source>
        <dbReference type="PROSITE" id="PS51192"/>
    </source>
</evidence>
<sequence length="355" mass="40022">MHFELLPYPLARRLFSLGYDHPTQIQSLTYTPFVNKQSFMAQAPTGSGKTAAFSIGLYLNVNVNSPKLQAILISPTRELCEQTHGQLKLITGLSVECCASAEDFKKTRQQLQNNKVQILVGTLQKIKSLGREIDLSHVTYIIADEADEMASKPDFIEYISQCKKSLALFSATFSDQSIQNIKEAVELDAEIFAEPEQRTQNAIVQHFCLECEHKDDKLDYLSKIFEKLLFVQCVVFVNSQTQVDAICSSSQMKKYSVLGLHSGLQLHDRINNLKKFKSGASRILITTDVFGRGMDVRSVTLVVNFDLPREMEQFVHRSGRCGRFGRQGTVVSFQDNKNNTVQKWAQQLNIEVGVI</sequence>
<keyword evidence="2 5" id="KW-0378">Hydrolase</keyword>
<evidence type="ECO:0000256" key="1">
    <source>
        <dbReference type="ARBA" id="ARBA00022741"/>
    </source>
</evidence>
<dbReference type="EMBL" id="CATOUU010000869">
    <property type="protein sequence ID" value="CAI9956070.1"/>
    <property type="molecule type" value="Genomic_DNA"/>
</dbReference>
<comment type="function">
    <text evidence="5">RNA helicase.</text>
</comment>
<dbReference type="CDD" id="cd18787">
    <property type="entry name" value="SF2_C_DEAD"/>
    <property type="match status" value="1"/>
</dbReference>
<dbReference type="Gene3D" id="3.40.50.300">
    <property type="entry name" value="P-loop containing nucleotide triphosphate hydrolases"/>
    <property type="match status" value="2"/>
</dbReference>
<evidence type="ECO:0000313" key="8">
    <source>
        <dbReference type="EMBL" id="CAI9950118.1"/>
    </source>
</evidence>
<dbReference type="EMBL" id="CATOUU010000806">
    <property type="protein sequence ID" value="CAI9950118.1"/>
    <property type="molecule type" value="Genomic_DNA"/>
</dbReference>
<keyword evidence="9" id="KW-0396">Initiation factor</keyword>
<dbReference type="EMBL" id="CAXDID020000121">
    <property type="protein sequence ID" value="CAL6032097.1"/>
    <property type="molecule type" value="Genomic_DNA"/>
</dbReference>
<dbReference type="SUPFAM" id="SSF52540">
    <property type="entry name" value="P-loop containing nucleoside triphosphate hydrolases"/>
    <property type="match status" value="1"/>
</dbReference>
<proteinExistence type="inferred from homology"/>
<reference evidence="9" key="1">
    <citation type="submission" date="2023-06" db="EMBL/GenBank/DDBJ databases">
        <authorList>
            <person name="Kurt Z."/>
        </authorList>
    </citation>
    <scope>NUCLEOTIDE SEQUENCE</scope>
</reference>
<evidence type="ECO:0000313" key="12">
    <source>
        <dbReference type="Proteomes" id="UP001642409"/>
    </source>
</evidence>
<dbReference type="PANTHER" id="PTHR24031">
    <property type="entry name" value="RNA HELICASE"/>
    <property type="match status" value="1"/>
</dbReference>
<dbReference type="PROSITE" id="PS51192">
    <property type="entry name" value="HELICASE_ATP_BIND_1"/>
    <property type="match status" value="1"/>
</dbReference>
<evidence type="ECO:0000256" key="4">
    <source>
        <dbReference type="ARBA" id="ARBA00022884"/>
    </source>
</evidence>
<dbReference type="PROSITE" id="PS51194">
    <property type="entry name" value="HELICASE_CTER"/>
    <property type="match status" value="1"/>
</dbReference>
<dbReference type="InterPro" id="IPR001650">
    <property type="entry name" value="Helicase_C-like"/>
</dbReference>
<dbReference type="Pfam" id="PF00270">
    <property type="entry name" value="DEAD"/>
    <property type="match status" value="1"/>
</dbReference>
<feature type="domain" description="Helicase C-terminal" evidence="7">
    <location>
        <begin position="223"/>
        <end position="355"/>
    </location>
</feature>
<reference evidence="10 12" key="2">
    <citation type="submission" date="2024-07" db="EMBL/GenBank/DDBJ databases">
        <authorList>
            <person name="Akdeniz Z."/>
        </authorList>
    </citation>
    <scope>NUCLEOTIDE SEQUENCE [LARGE SCALE GENOMIC DNA]</scope>
</reference>
<keyword evidence="3 5" id="KW-0067">ATP-binding</keyword>
<protein>
    <recommendedName>
        <fullName evidence="5">ATP-dependent RNA helicase</fullName>
        <ecNumber evidence="5">3.6.4.13</ecNumber>
    </recommendedName>
</protein>
<evidence type="ECO:0000256" key="5">
    <source>
        <dbReference type="RuleBase" id="RU365068"/>
    </source>
</evidence>
<dbReference type="InterPro" id="IPR014001">
    <property type="entry name" value="Helicase_ATP-bd"/>
</dbReference>
<evidence type="ECO:0000313" key="10">
    <source>
        <dbReference type="EMBL" id="CAL6032097.1"/>
    </source>
</evidence>
<comment type="similarity">
    <text evidence="5">Belongs to the DEAD box helicase family.</text>
</comment>
<dbReference type="Pfam" id="PF00271">
    <property type="entry name" value="Helicase_C"/>
    <property type="match status" value="1"/>
</dbReference>
<accession>A0AA86QC74</accession>
<dbReference type="GO" id="GO:0016787">
    <property type="term" value="F:hydrolase activity"/>
    <property type="evidence" value="ECO:0007669"/>
    <property type="project" value="UniProtKB-KW"/>
</dbReference>
<dbReference type="SMART" id="SM00487">
    <property type="entry name" value="DEXDc"/>
    <property type="match status" value="1"/>
</dbReference>
<dbReference type="InterPro" id="IPR011545">
    <property type="entry name" value="DEAD/DEAH_box_helicase_dom"/>
</dbReference>
<dbReference type="GO" id="GO:0005524">
    <property type="term" value="F:ATP binding"/>
    <property type="evidence" value="ECO:0007669"/>
    <property type="project" value="UniProtKB-UniRule"/>
</dbReference>
<comment type="domain">
    <text evidence="5">The Q motif is unique to and characteristic of the DEAD box family of RNA helicases and controls ATP binding and hydrolysis.</text>
</comment>
<evidence type="ECO:0000256" key="3">
    <source>
        <dbReference type="ARBA" id="ARBA00022840"/>
    </source>
</evidence>
<comment type="catalytic activity">
    <reaction evidence="5">
        <text>ATP + H2O = ADP + phosphate + H(+)</text>
        <dbReference type="Rhea" id="RHEA:13065"/>
        <dbReference type="ChEBI" id="CHEBI:15377"/>
        <dbReference type="ChEBI" id="CHEBI:15378"/>
        <dbReference type="ChEBI" id="CHEBI:30616"/>
        <dbReference type="ChEBI" id="CHEBI:43474"/>
        <dbReference type="ChEBI" id="CHEBI:456216"/>
        <dbReference type="EC" id="3.6.4.13"/>
    </reaction>
</comment>
<dbReference type="GO" id="GO:0003724">
    <property type="term" value="F:RNA helicase activity"/>
    <property type="evidence" value="ECO:0007669"/>
    <property type="project" value="UniProtKB-EC"/>
</dbReference>
<evidence type="ECO:0000256" key="2">
    <source>
        <dbReference type="ARBA" id="ARBA00022801"/>
    </source>
</evidence>
<dbReference type="AlphaFoldDB" id="A0AA86QC74"/>
<evidence type="ECO:0000313" key="9">
    <source>
        <dbReference type="EMBL" id="CAI9956070.1"/>
    </source>
</evidence>
<dbReference type="GO" id="GO:0003723">
    <property type="term" value="F:RNA binding"/>
    <property type="evidence" value="ECO:0007669"/>
    <property type="project" value="UniProtKB-UniRule"/>
</dbReference>
<dbReference type="Proteomes" id="UP001642409">
    <property type="component" value="Unassembled WGS sequence"/>
</dbReference>
<keyword evidence="5" id="KW-0347">Helicase</keyword>
<keyword evidence="12" id="KW-1185">Reference proteome</keyword>